<gene>
    <name evidence="1" type="ORF">DPEC_G00161640</name>
</gene>
<comment type="caution">
    <text evidence="1">The sequence shown here is derived from an EMBL/GenBank/DDBJ whole genome shotgun (WGS) entry which is preliminary data.</text>
</comment>
<protein>
    <submittedName>
        <fullName evidence="1">Uncharacterized protein</fullName>
    </submittedName>
</protein>
<organism evidence="1 2">
    <name type="scientific">Dallia pectoralis</name>
    <name type="common">Alaska blackfish</name>
    <dbReference type="NCBI Taxonomy" id="75939"/>
    <lineage>
        <taxon>Eukaryota</taxon>
        <taxon>Metazoa</taxon>
        <taxon>Chordata</taxon>
        <taxon>Craniata</taxon>
        <taxon>Vertebrata</taxon>
        <taxon>Euteleostomi</taxon>
        <taxon>Actinopterygii</taxon>
        <taxon>Neopterygii</taxon>
        <taxon>Teleostei</taxon>
        <taxon>Protacanthopterygii</taxon>
        <taxon>Esociformes</taxon>
        <taxon>Umbridae</taxon>
        <taxon>Dallia</taxon>
    </lineage>
</organism>
<sequence>MEREQPPPTSEQGTGPVWWYRWLRFPVELDGSVNPSRESGTGVSYETKREWELCSWAPHESHQAAADVTNSGYWSFGIGTITPQEANTLLRHTCLVIRFVSLLQPRFYREPANGVFVIMTGIHTAAQLRFTQDTITRHFLTDQRGSAIRENQWRSRLTPTSNPAAQTINSRTLKKSTAGDRRRGVAARVGLVSIKSGGVLSTWCLIPLCF</sequence>
<evidence type="ECO:0000313" key="2">
    <source>
        <dbReference type="Proteomes" id="UP001157502"/>
    </source>
</evidence>
<accession>A0ACC2GG26</accession>
<reference evidence="1" key="1">
    <citation type="submission" date="2021-05" db="EMBL/GenBank/DDBJ databases">
        <authorList>
            <person name="Pan Q."/>
            <person name="Jouanno E."/>
            <person name="Zahm M."/>
            <person name="Klopp C."/>
            <person name="Cabau C."/>
            <person name="Louis A."/>
            <person name="Berthelot C."/>
            <person name="Parey E."/>
            <person name="Roest Crollius H."/>
            <person name="Montfort J."/>
            <person name="Robinson-Rechavi M."/>
            <person name="Bouchez O."/>
            <person name="Lampietro C."/>
            <person name="Lopez Roques C."/>
            <person name="Donnadieu C."/>
            <person name="Postlethwait J."/>
            <person name="Bobe J."/>
            <person name="Dillon D."/>
            <person name="Chandos A."/>
            <person name="von Hippel F."/>
            <person name="Guiguen Y."/>
        </authorList>
    </citation>
    <scope>NUCLEOTIDE SEQUENCE</scope>
    <source>
        <strain evidence="1">YG-Jan2019</strain>
    </source>
</reference>
<evidence type="ECO:0000313" key="1">
    <source>
        <dbReference type="EMBL" id="KAJ8002699.1"/>
    </source>
</evidence>
<proteinExistence type="predicted"/>
<dbReference type="Proteomes" id="UP001157502">
    <property type="component" value="Chromosome 13"/>
</dbReference>
<keyword evidence="2" id="KW-1185">Reference proteome</keyword>
<dbReference type="EMBL" id="CM055740">
    <property type="protein sequence ID" value="KAJ8002699.1"/>
    <property type="molecule type" value="Genomic_DNA"/>
</dbReference>
<name>A0ACC2GG26_DALPE</name>